<evidence type="ECO:0000256" key="1">
    <source>
        <dbReference type="ARBA" id="ARBA00001933"/>
    </source>
</evidence>
<evidence type="ECO:0000256" key="3">
    <source>
        <dbReference type="ARBA" id="ARBA00023235"/>
    </source>
</evidence>
<dbReference type="GO" id="GO:0008784">
    <property type="term" value="F:alanine racemase activity"/>
    <property type="evidence" value="ECO:0007669"/>
    <property type="project" value="TreeGrafter"/>
</dbReference>
<dbReference type="GO" id="GO:0030632">
    <property type="term" value="P:D-alanine biosynthetic process"/>
    <property type="evidence" value="ECO:0007669"/>
    <property type="project" value="TreeGrafter"/>
</dbReference>
<comment type="cofactor">
    <cofactor evidence="1">
        <name>pyridoxal 5'-phosphate</name>
        <dbReference type="ChEBI" id="CHEBI:597326"/>
    </cofactor>
</comment>
<dbReference type="OrthoDB" id="9813814at2"/>
<comment type="caution">
    <text evidence="5">The sequence shown here is derived from an EMBL/GenBank/DDBJ whole genome shotgun (WGS) entry which is preliminary data.</text>
</comment>
<dbReference type="Gene3D" id="3.20.20.10">
    <property type="entry name" value="Alanine racemase"/>
    <property type="match status" value="1"/>
</dbReference>
<dbReference type="GO" id="GO:0030170">
    <property type="term" value="F:pyridoxal phosphate binding"/>
    <property type="evidence" value="ECO:0007669"/>
    <property type="project" value="TreeGrafter"/>
</dbReference>
<dbReference type="EMBL" id="SMKU01000081">
    <property type="protein sequence ID" value="TDD86386.1"/>
    <property type="molecule type" value="Genomic_DNA"/>
</dbReference>
<dbReference type="Pfam" id="PF00842">
    <property type="entry name" value="Ala_racemase_C"/>
    <property type="match status" value="1"/>
</dbReference>
<dbReference type="InterPro" id="IPR011079">
    <property type="entry name" value="Ala_racemase_C"/>
</dbReference>
<dbReference type="SUPFAM" id="SSF51419">
    <property type="entry name" value="PLP-binding barrel"/>
    <property type="match status" value="1"/>
</dbReference>
<dbReference type="Proteomes" id="UP000294513">
    <property type="component" value="Unassembled WGS sequence"/>
</dbReference>
<dbReference type="InterPro" id="IPR009006">
    <property type="entry name" value="Ala_racemase/Decarboxylase_C"/>
</dbReference>
<organism evidence="5 6">
    <name type="scientific">Actinomadura rubrisoli</name>
    <dbReference type="NCBI Taxonomy" id="2530368"/>
    <lineage>
        <taxon>Bacteria</taxon>
        <taxon>Bacillati</taxon>
        <taxon>Actinomycetota</taxon>
        <taxon>Actinomycetes</taxon>
        <taxon>Streptosporangiales</taxon>
        <taxon>Thermomonosporaceae</taxon>
        <taxon>Actinomadura</taxon>
    </lineage>
</organism>
<feature type="domain" description="Alanine racemase C-terminal" evidence="4">
    <location>
        <begin position="62"/>
        <end position="164"/>
    </location>
</feature>
<dbReference type="SUPFAM" id="SSF50621">
    <property type="entry name" value="Alanine racemase C-terminal domain-like"/>
    <property type="match status" value="1"/>
</dbReference>
<evidence type="ECO:0000313" key="5">
    <source>
        <dbReference type="EMBL" id="TDD86386.1"/>
    </source>
</evidence>
<dbReference type="GO" id="GO:0005829">
    <property type="term" value="C:cytosol"/>
    <property type="evidence" value="ECO:0007669"/>
    <property type="project" value="TreeGrafter"/>
</dbReference>
<dbReference type="InterPro" id="IPR029066">
    <property type="entry name" value="PLP-binding_barrel"/>
</dbReference>
<dbReference type="AlphaFoldDB" id="A0A4R5BM57"/>
<dbReference type="Gene3D" id="2.40.37.10">
    <property type="entry name" value="Lyase, Ornithine Decarboxylase, Chain A, domain 1"/>
    <property type="match status" value="1"/>
</dbReference>
<name>A0A4R5BM57_9ACTN</name>
<protein>
    <recommendedName>
        <fullName evidence="4">Alanine racemase C-terminal domain-containing protein</fullName>
    </recommendedName>
</protein>
<dbReference type="GO" id="GO:0009252">
    <property type="term" value="P:peptidoglycan biosynthetic process"/>
    <property type="evidence" value="ECO:0007669"/>
    <property type="project" value="TreeGrafter"/>
</dbReference>
<dbReference type="SMART" id="SM01005">
    <property type="entry name" value="Ala_racemase_C"/>
    <property type="match status" value="1"/>
</dbReference>
<evidence type="ECO:0000313" key="6">
    <source>
        <dbReference type="Proteomes" id="UP000294513"/>
    </source>
</evidence>
<evidence type="ECO:0000259" key="4">
    <source>
        <dbReference type="SMART" id="SM01005"/>
    </source>
</evidence>
<dbReference type="PANTHER" id="PTHR30511">
    <property type="entry name" value="ALANINE RACEMASE"/>
    <property type="match status" value="1"/>
</dbReference>
<dbReference type="PANTHER" id="PTHR30511:SF0">
    <property type="entry name" value="ALANINE RACEMASE, CATABOLIC-RELATED"/>
    <property type="match status" value="1"/>
</dbReference>
<reference evidence="5 6" key="1">
    <citation type="submission" date="2019-03" db="EMBL/GenBank/DDBJ databases">
        <title>Draft genome sequences of novel Actinobacteria.</title>
        <authorList>
            <person name="Sahin N."/>
            <person name="Ay H."/>
            <person name="Saygin H."/>
        </authorList>
    </citation>
    <scope>NUCLEOTIDE SEQUENCE [LARGE SCALE GENOMIC DNA]</scope>
    <source>
        <strain evidence="5 6">H3C3</strain>
    </source>
</reference>
<accession>A0A4R5BM57</accession>
<evidence type="ECO:0000256" key="2">
    <source>
        <dbReference type="ARBA" id="ARBA00022898"/>
    </source>
</evidence>
<gene>
    <name evidence="5" type="ORF">E1298_17560</name>
</gene>
<sequence>MAVAGTRSGASTSTAVAARARPGALASASEYGPGFRPSAGTRPAGFKQMVEYAERAEVRPEVRHLANSIATLTLPESRFDLVRPGHAIYGLAGGRRRRISGRVCMDQLVIDLGDDAGLCAGDEVVLFGPGNRGEPTAQEWADALGTISYEIVTRIGPRVPRVYEGRVQDRPAAGRSLDLG</sequence>
<keyword evidence="3" id="KW-0413">Isomerase</keyword>
<proteinExistence type="predicted"/>
<keyword evidence="2" id="KW-0663">Pyridoxal phosphate</keyword>
<dbReference type="InterPro" id="IPR000821">
    <property type="entry name" value="Ala_racemase"/>
</dbReference>
<keyword evidence="6" id="KW-1185">Reference proteome</keyword>